<dbReference type="AlphaFoldDB" id="A0A0K6IVE0"/>
<evidence type="ECO:0000256" key="2">
    <source>
        <dbReference type="ARBA" id="ARBA00023054"/>
    </source>
</evidence>
<dbReference type="PANTHER" id="PTHR32347">
    <property type="entry name" value="EFFLUX SYSTEM COMPONENT YKNX-RELATED"/>
    <property type="match status" value="1"/>
</dbReference>
<dbReference type="InterPro" id="IPR050465">
    <property type="entry name" value="UPF0194_transport"/>
</dbReference>
<dbReference type="RefSeq" id="WP_055423360.1">
    <property type="nucleotide sequence ID" value="NZ_CYHH01000004.1"/>
</dbReference>
<dbReference type="GO" id="GO:0055085">
    <property type="term" value="P:transmembrane transport"/>
    <property type="evidence" value="ECO:0007669"/>
    <property type="project" value="InterPro"/>
</dbReference>
<dbReference type="PRINTS" id="PR01490">
    <property type="entry name" value="RTXTOXIND"/>
</dbReference>
<feature type="coiled-coil region" evidence="3">
    <location>
        <begin position="96"/>
        <end position="230"/>
    </location>
</feature>
<dbReference type="Pfam" id="PF25917">
    <property type="entry name" value="BSH_RND"/>
    <property type="match status" value="1"/>
</dbReference>
<proteinExistence type="predicted"/>
<comment type="subcellular location">
    <subcellularLocation>
        <location evidence="1">Cell envelope</location>
    </subcellularLocation>
</comment>
<dbReference type="GO" id="GO:0030313">
    <property type="term" value="C:cell envelope"/>
    <property type="evidence" value="ECO:0007669"/>
    <property type="project" value="UniProtKB-SubCell"/>
</dbReference>
<sequence length="370" mass="40867">MIDRVKNVKSTLAAHPRIRRASILLASLALIAWIGSIVHYRLTHVEEIDARVATEMITIAPRLPGWLVERPVMEGDRIQKGQTLAVLYRDPSRLQAQSQEAALGAAEKEIERLEHLLAEQRASTQAAVMEAESGVKTAEEALKAAQIQRANAESDYRRSAALVKLHAVPEQEAEHAENAYKVAKQNEASAQANLEAAKARLARARADARLGSLERQLEQARVHRDQVLAERDLARLNLEDLTLTAPIDGVVDRTFSNEGDYVSASQRVMLIHDPEAVWVEANIKETKIADVRPGQPVEVTIDGIPGRVFHGEVWLIGNAATSTFQLLPNPNPSGNFTKITQRIPVRIRVKQEDGLLKPGMMAVVSIDVRH</sequence>
<dbReference type="Gene3D" id="2.40.30.170">
    <property type="match status" value="1"/>
</dbReference>
<dbReference type="SUPFAM" id="SSF111369">
    <property type="entry name" value="HlyD-like secretion proteins"/>
    <property type="match status" value="2"/>
</dbReference>
<protein>
    <submittedName>
        <fullName evidence="7">Multidrug resistance efflux pump</fullName>
    </submittedName>
</protein>
<reference evidence="8" key="1">
    <citation type="submission" date="2015-08" db="EMBL/GenBank/DDBJ databases">
        <authorList>
            <person name="Babu N.S."/>
            <person name="Beckwith C.J."/>
            <person name="Beseler K.G."/>
            <person name="Brison A."/>
            <person name="Carone J.V."/>
            <person name="Caskin T.P."/>
            <person name="Diamond M."/>
            <person name="Durham M.E."/>
            <person name="Foxe J.M."/>
            <person name="Go M."/>
            <person name="Henderson B.A."/>
            <person name="Jones I.B."/>
            <person name="McGettigan J.A."/>
            <person name="Micheletti S.J."/>
            <person name="Nasrallah M.E."/>
            <person name="Ortiz D."/>
            <person name="Piller C.R."/>
            <person name="Privatt S.R."/>
            <person name="Schneider S.L."/>
            <person name="Sharp S."/>
            <person name="Smith T.C."/>
            <person name="Stanton J.D."/>
            <person name="Ullery H.E."/>
            <person name="Wilson R.J."/>
            <person name="Serrano M.G."/>
            <person name="Buck G."/>
            <person name="Lee V."/>
            <person name="Wang Y."/>
            <person name="Carvalho R."/>
            <person name="Voegtly L."/>
            <person name="Shi R."/>
            <person name="Duckworth R."/>
            <person name="Johnson A."/>
            <person name="Loviza R."/>
            <person name="Walstead R."/>
            <person name="Shah Z."/>
            <person name="Kiflezghi M."/>
            <person name="Wade K."/>
            <person name="Ball S.L."/>
            <person name="Bradley K.W."/>
            <person name="Asai D.J."/>
            <person name="Bowman C.A."/>
            <person name="Russell D.A."/>
            <person name="Pope W.H."/>
            <person name="Jacobs-Sera D."/>
            <person name="Hendrix R.W."/>
            <person name="Hatfull G.F."/>
        </authorList>
    </citation>
    <scope>NUCLEOTIDE SEQUENCE [LARGE SCALE GENOMIC DNA]</scope>
    <source>
        <strain evidence="8">JCM 19170</strain>
    </source>
</reference>
<feature type="domain" description="CusB-like beta-barrel" evidence="6">
    <location>
        <begin position="277"/>
        <end position="366"/>
    </location>
</feature>
<dbReference type="Gene3D" id="1.10.287.470">
    <property type="entry name" value="Helix hairpin bin"/>
    <property type="match status" value="1"/>
</dbReference>
<dbReference type="Gene3D" id="2.40.50.100">
    <property type="match status" value="1"/>
</dbReference>
<keyword evidence="8" id="KW-1185">Reference proteome</keyword>
<dbReference type="EMBL" id="CYHH01000004">
    <property type="protein sequence ID" value="CUB07044.1"/>
    <property type="molecule type" value="Genomic_DNA"/>
</dbReference>
<feature type="transmembrane region" description="Helical" evidence="4">
    <location>
        <begin position="21"/>
        <end position="42"/>
    </location>
</feature>
<evidence type="ECO:0000256" key="1">
    <source>
        <dbReference type="ARBA" id="ARBA00004196"/>
    </source>
</evidence>
<gene>
    <name evidence="7" type="ORF">Ga0061068_104174</name>
</gene>
<accession>A0A0K6IVE0</accession>
<keyword evidence="4" id="KW-0472">Membrane</keyword>
<keyword evidence="4" id="KW-1133">Transmembrane helix</keyword>
<evidence type="ECO:0000259" key="6">
    <source>
        <dbReference type="Pfam" id="PF25954"/>
    </source>
</evidence>
<name>A0A0K6IVE0_9PROT</name>
<feature type="domain" description="Multidrug resistance protein MdtA-like barrel-sandwich hybrid" evidence="5">
    <location>
        <begin position="56"/>
        <end position="270"/>
    </location>
</feature>
<dbReference type="OrthoDB" id="5290347at2"/>
<dbReference type="Pfam" id="PF25954">
    <property type="entry name" value="Beta-barrel_RND_2"/>
    <property type="match status" value="1"/>
</dbReference>
<evidence type="ECO:0000313" key="8">
    <source>
        <dbReference type="Proteomes" id="UP000182108"/>
    </source>
</evidence>
<evidence type="ECO:0000256" key="4">
    <source>
        <dbReference type="SAM" id="Phobius"/>
    </source>
</evidence>
<dbReference type="Proteomes" id="UP000182108">
    <property type="component" value="Unassembled WGS sequence"/>
</dbReference>
<keyword evidence="2 3" id="KW-0175">Coiled coil</keyword>
<dbReference type="InterPro" id="IPR058625">
    <property type="entry name" value="MdtA-like_BSH"/>
</dbReference>
<evidence type="ECO:0000313" key="7">
    <source>
        <dbReference type="EMBL" id="CUB07044.1"/>
    </source>
</evidence>
<evidence type="ECO:0000256" key="3">
    <source>
        <dbReference type="SAM" id="Coils"/>
    </source>
</evidence>
<dbReference type="InterPro" id="IPR058792">
    <property type="entry name" value="Beta-barrel_RND_2"/>
</dbReference>
<organism evidence="7 8">
    <name type="scientific">Tepidiphilus thermophilus</name>
    <dbReference type="NCBI Taxonomy" id="876478"/>
    <lineage>
        <taxon>Bacteria</taxon>
        <taxon>Pseudomonadati</taxon>
        <taxon>Pseudomonadota</taxon>
        <taxon>Hydrogenophilia</taxon>
        <taxon>Hydrogenophilales</taxon>
        <taxon>Hydrogenophilaceae</taxon>
        <taxon>Tepidiphilus</taxon>
    </lineage>
</organism>
<keyword evidence="4" id="KW-0812">Transmembrane</keyword>
<evidence type="ECO:0000259" key="5">
    <source>
        <dbReference type="Pfam" id="PF25917"/>
    </source>
</evidence>